<name>A0A8T3B9H2_DENNO</name>
<dbReference type="Proteomes" id="UP000829196">
    <property type="component" value="Unassembled WGS sequence"/>
</dbReference>
<sequence length="107" mass="12333">MEQHSSLSDMVELVTILSCAASTFFCLPRNDPLLWSHIQWLPKSTRIDAKLPLIHTSADPYEVWRLTKNSTHYASMEAFCKNCCRLEKSSDIHYLLGIAFMELFQPL</sequence>
<keyword evidence="2" id="KW-1185">Reference proteome</keyword>
<reference evidence="1" key="1">
    <citation type="journal article" date="2022" name="Front. Genet.">
        <title>Chromosome-Scale Assembly of the Dendrobium nobile Genome Provides Insights Into the Molecular Mechanism of the Biosynthesis of the Medicinal Active Ingredient of Dendrobium.</title>
        <authorList>
            <person name="Xu Q."/>
            <person name="Niu S.-C."/>
            <person name="Li K.-L."/>
            <person name="Zheng P.-J."/>
            <person name="Zhang X.-J."/>
            <person name="Jia Y."/>
            <person name="Liu Y."/>
            <person name="Niu Y.-X."/>
            <person name="Yu L.-H."/>
            <person name="Chen D.-F."/>
            <person name="Zhang G.-Q."/>
        </authorList>
    </citation>
    <scope>NUCLEOTIDE SEQUENCE</scope>
    <source>
        <tissue evidence="1">Leaf</tissue>
    </source>
</reference>
<dbReference type="EMBL" id="JAGYWB010000010">
    <property type="protein sequence ID" value="KAI0507525.1"/>
    <property type="molecule type" value="Genomic_DNA"/>
</dbReference>
<evidence type="ECO:0000313" key="2">
    <source>
        <dbReference type="Proteomes" id="UP000829196"/>
    </source>
</evidence>
<organism evidence="1 2">
    <name type="scientific">Dendrobium nobile</name>
    <name type="common">Orchid</name>
    <dbReference type="NCBI Taxonomy" id="94219"/>
    <lineage>
        <taxon>Eukaryota</taxon>
        <taxon>Viridiplantae</taxon>
        <taxon>Streptophyta</taxon>
        <taxon>Embryophyta</taxon>
        <taxon>Tracheophyta</taxon>
        <taxon>Spermatophyta</taxon>
        <taxon>Magnoliopsida</taxon>
        <taxon>Liliopsida</taxon>
        <taxon>Asparagales</taxon>
        <taxon>Orchidaceae</taxon>
        <taxon>Epidendroideae</taxon>
        <taxon>Malaxideae</taxon>
        <taxon>Dendrobiinae</taxon>
        <taxon>Dendrobium</taxon>
    </lineage>
</organism>
<comment type="caution">
    <text evidence="1">The sequence shown here is derived from an EMBL/GenBank/DDBJ whole genome shotgun (WGS) entry which is preliminary data.</text>
</comment>
<gene>
    <name evidence="1" type="ORF">KFK09_013650</name>
</gene>
<protein>
    <submittedName>
        <fullName evidence="1">Uncharacterized protein</fullName>
    </submittedName>
</protein>
<proteinExistence type="predicted"/>
<dbReference type="AlphaFoldDB" id="A0A8T3B9H2"/>
<accession>A0A8T3B9H2</accession>
<evidence type="ECO:0000313" key="1">
    <source>
        <dbReference type="EMBL" id="KAI0507525.1"/>
    </source>
</evidence>